<feature type="transmembrane region" description="Helical" evidence="5">
    <location>
        <begin position="23"/>
        <end position="41"/>
    </location>
</feature>
<organism evidence="6">
    <name type="scientific">Oryza punctata</name>
    <name type="common">Red rice</name>
    <dbReference type="NCBI Taxonomy" id="4537"/>
    <lineage>
        <taxon>Eukaryota</taxon>
        <taxon>Viridiplantae</taxon>
        <taxon>Streptophyta</taxon>
        <taxon>Embryophyta</taxon>
        <taxon>Tracheophyta</taxon>
        <taxon>Spermatophyta</taxon>
        <taxon>Magnoliopsida</taxon>
        <taxon>Liliopsida</taxon>
        <taxon>Poales</taxon>
        <taxon>Poaceae</taxon>
        <taxon>BOP clade</taxon>
        <taxon>Oryzoideae</taxon>
        <taxon>Oryzeae</taxon>
        <taxon>Oryzinae</taxon>
        <taxon>Oryza</taxon>
    </lineage>
</organism>
<keyword evidence="7" id="KW-1185">Reference proteome</keyword>
<keyword evidence="2" id="KW-0732">Signal</keyword>
<name>A0A0E0JHY0_ORYPU</name>
<dbReference type="InterPro" id="IPR036514">
    <property type="entry name" value="SGNH_hydro_sf"/>
</dbReference>
<dbReference type="HOGENOM" id="CLU_015101_2_0_1"/>
<dbReference type="Pfam" id="PF00657">
    <property type="entry name" value="Lipase_GDSL"/>
    <property type="match status" value="1"/>
</dbReference>
<dbReference type="GO" id="GO:0016788">
    <property type="term" value="F:hydrolase activity, acting on ester bonds"/>
    <property type="evidence" value="ECO:0007669"/>
    <property type="project" value="InterPro"/>
</dbReference>
<evidence type="ECO:0000256" key="1">
    <source>
        <dbReference type="ARBA" id="ARBA00008668"/>
    </source>
</evidence>
<reference evidence="6" key="2">
    <citation type="submission" date="2018-05" db="EMBL/GenBank/DDBJ databases">
        <title>OpunRS2 (Oryza punctata Reference Sequence Version 2).</title>
        <authorList>
            <person name="Zhang J."/>
            <person name="Kudrna D."/>
            <person name="Lee S."/>
            <person name="Talag J."/>
            <person name="Welchert J."/>
            <person name="Wing R.A."/>
        </authorList>
    </citation>
    <scope>NUCLEOTIDE SEQUENCE [LARGE SCALE GENOMIC DNA]</scope>
</reference>
<dbReference type="CDD" id="cd01837">
    <property type="entry name" value="SGNH_plant_lipase_like"/>
    <property type="match status" value="1"/>
</dbReference>
<dbReference type="Gene3D" id="3.40.50.1110">
    <property type="entry name" value="SGNH hydrolase"/>
    <property type="match status" value="1"/>
</dbReference>
<dbReference type="Gramene" id="OPUNC01G13570.1">
    <property type="protein sequence ID" value="OPUNC01G13570.1"/>
    <property type="gene ID" value="OPUNC01G13570"/>
</dbReference>
<dbReference type="InterPro" id="IPR001087">
    <property type="entry name" value="GDSL"/>
</dbReference>
<keyword evidence="4" id="KW-0325">Glycoprotein</keyword>
<dbReference type="EnsemblPlants" id="OPUNC01G13570.1">
    <property type="protein sequence ID" value="OPUNC01G13570.1"/>
    <property type="gene ID" value="OPUNC01G13570"/>
</dbReference>
<dbReference type="Proteomes" id="UP000026962">
    <property type="component" value="Chromosome 1"/>
</dbReference>
<accession>A0A0E0JHY0</accession>
<dbReference type="OMA" id="HIKYTIE"/>
<evidence type="ECO:0000313" key="6">
    <source>
        <dbReference type="EnsemblPlants" id="OPUNC01G13570.1"/>
    </source>
</evidence>
<keyword evidence="5" id="KW-1133">Transmembrane helix</keyword>
<reference evidence="6" key="1">
    <citation type="submission" date="2015-04" db="UniProtKB">
        <authorList>
            <consortium name="EnsemblPlants"/>
        </authorList>
    </citation>
    <scope>IDENTIFICATION</scope>
</reference>
<dbReference type="PANTHER" id="PTHR22835:SF634">
    <property type="entry name" value="EARLY NODULE-SPECIFIC PROTEIN ENOD8"/>
    <property type="match status" value="1"/>
</dbReference>
<protein>
    <recommendedName>
        <fullName evidence="8">Esterase</fullName>
    </recommendedName>
</protein>
<dbReference type="eggNOG" id="ENOG502QTD0">
    <property type="taxonomic scope" value="Eukaryota"/>
</dbReference>
<dbReference type="AlphaFoldDB" id="A0A0E0JHY0"/>
<keyword evidence="3" id="KW-0378">Hydrolase</keyword>
<comment type="similarity">
    <text evidence="1">Belongs to the 'GDSL' lipolytic enzyme family.</text>
</comment>
<evidence type="ECO:0000256" key="5">
    <source>
        <dbReference type="SAM" id="Phobius"/>
    </source>
</evidence>
<sequence>MTSGLVSGGGGGGAGGKVMSLRLQYYVVLGGVAAVVLFACLRYTPAAAVAAVGYGFWGNGGGASLAAAGAAAAATTAGTGTSGAATGGGGAGGRSPVVIFNFGDSNSDTGGMAAAMGMNIALPEGRTYFRRPTGRISDGRLVIDFICESLNTPHLSPYLKSLGSDFSNGVNFAIGGSTVTPGGSTFSLDVQLHQFLYFRARSIELINQGVRTPIDRDGFRNAIYTIDIGQNDLAAYMNLPYDQVLAKIPTIVAHIKYTIEASSILSLSLSGSRSAILALYGHGGRKFWVHGTGALGCLPQKLSIPRGDDADLDGNGCLKTYNAAAREFNAQLGTACRQLRQRMADAAVVFTDVYAIKYDLVANHTLYGIEKPLMACCGNGGPPYNYNHFKMCMSAEMELCDMDAKFVSWDGVHYTEAANAIVAARVLTGEYSTPPVRFASLVNSTVPNDG</sequence>
<evidence type="ECO:0000313" key="7">
    <source>
        <dbReference type="Proteomes" id="UP000026962"/>
    </source>
</evidence>
<keyword evidence="5" id="KW-0472">Membrane</keyword>
<dbReference type="InterPro" id="IPR035669">
    <property type="entry name" value="SGNH_plant_lipase-like"/>
</dbReference>
<evidence type="ECO:0000256" key="4">
    <source>
        <dbReference type="ARBA" id="ARBA00023180"/>
    </source>
</evidence>
<proteinExistence type="inferred from homology"/>
<evidence type="ECO:0000256" key="2">
    <source>
        <dbReference type="ARBA" id="ARBA00022729"/>
    </source>
</evidence>
<keyword evidence="5" id="KW-0812">Transmembrane</keyword>
<evidence type="ECO:0008006" key="8">
    <source>
        <dbReference type="Google" id="ProtNLM"/>
    </source>
</evidence>
<dbReference type="PANTHER" id="PTHR22835">
    <property type="entry name" value="ZINC FINGER FYVE DOMAIN CONTAINING PROTEIN"/>
    <property type="match status" value="1"/>
</dbReference>
<evidence type="ECO:0000256" key="3">
    <source>
        <dbReference type="ARBA" id="ARBA00022801"/>
    </source>
</evidence>
<dbReference type="SUPFAM" id="SSF52266">
    <property type="entry name" value="SGNH hydrolase"/>
    <property type="match status" value="1"/>
</dbReference>